<comment type="subcellular location">
    <subcellularLocation>
        <location evidence="1">Cell membrane</location>
    </subcellularLocation>
</comment>
<evidence type="ECO:0000256" key="1">
    <source>
        <dbReference type="ARBA" id="ARBA00004236"/>
    </source>
</evidence>
<dbReference type="SUPFAM" id="SSF53448">
    <property type="entry name" value="Nucleotide-diphospho-sugar transferases"/>
    <property type="match status" value="1"/>
</dbReference>
<evidence type="ECO:0000256" key="9">
    <source>
        <dbReference type="ARBA" id="ARBA00040345"/>
    </source>
</evidence>
<evidence type="ECO:0000256" key="4">
    <source>
        <dbReference type="ARBA" id="ARBA00022679"/>
    </source>
</evidence>
<evidence type="ECO:0000256" key="3">
    <source>
        <dbReference type="ARBA" id="ARBA00022676"/>
    </source>
</evidence>
<evidence type="ECO:0000256" key="5">
    <source>
        <dbReference type="ARBA" id="ARBA00023136"/>
    </source>
</evidence>
<proteinExistence type="inferred from homology"/>
<dbReference type="Proteomes" id="UP000295680">
    <property type="component" value="Unassembled WGS sequence"/>
</dbReference>
<dbReference type="GO" id="GO:0005886">
    <property type="term" value="C:plasma membrane"/>
    <property type="evidence" value="ECO:0007669"/>
    <property type="project" value="UniProtKB-SubCell"/>
</dbReference>
<sequence length="243" mass="27063">MELWVVIPAYNEENSIAATLGALESQRDKDFSVVVVDNASTDRTAAIAKDFGVEVIREDHKGTGAAADTGIRYAIDHGATHLARTDADCLPDPDWIGAIRRGFADGLRLIGGRLRPRTDEFRLRWWERTLLPSVVESAAVFGRFRPGNRDPGYLGPYMMCPGCNLAITAELYLASGGFPRTAIEEVHEDRALVNRVRRVTNAYGRRDDVLVLGSVRRLRAYGLVRTLAWYADHRARPDVVDVR</sequence>
<dbReference type="AlphaFoldDB" id="A0A4R2JKH7"/>
<keyword evidence="2" id="KW-1003">Cell membrane</keyword>
<protein>
    <recommendedName>
        <fullName evidence="9">4,4'-diaponeurosporenoate glycosyltransferase</fullName>
    </recommendedName>
</protein>
<organism evidence="11 12">
    <name type="scientific">Actinocrispum wychmicini</name>
    <dbReference type="NCBI Taxonomy" id="1213861"/>
    <lineage>
        <taxon>Bacteria</taxon>
        <taxon>Bacillati</taxon>
        <taxon>Actinomycetota</taxon>
        <taxon>Actinomycetes</taxon>
        <taxon>Pseudonocardiales</taxon>
        <taxon>Pseudonocardiaceae</taxon>
        <taxon>Actinocrispum</taxon>
    </lineage>
</organism>
<dbReference type="PANTHER" id="PTHR43646:SF2">
    <property type="entry name" value="GLYCOSYLTRANSFERASE 2-LIKE DOMAIN-CONTAINING PROTEIN"/>
    <property type="match status" value="1"/>
</dbReference>
<dbReference type="InterPro" id="IPR001173">
    <property type="entry name" value="Glyco_trans_2-like"/>
</dbReference>
<evidence type="ECO:0000256" key="7">
    <source>
        <dbReference type="ARBA" id="ARBA00037904"/>
    </source>
</evidence>
<accession>A0A4R2JKH7</accession>
<dbReference type="PANTHER" id="PTHR43646">
    <property type="entry name" value="GLYCOSYLTRANSFERASE"/>
    <property type="match status" value="1"/>
</dbReference>
<dbReference type="Pfam" id="PF00535">
    <property type="entry name" value="Glycos_transf_2"/>
    <property type="match status" value="1"/>
</dbReference>
<name>A0A4R2JKH7_9PSEU</name>
<comment type="function">
    <text evidence="6">Catalyzes the glycosylation of 4,4'-diaponeurosporenoate, i.e. the esterification of glucose at the C1'' position with the carboxyl group of 4,4'-diaponeurosporenic acid, to form glycosyl-4,4'-diaponeurosporenoate. This is a step in the biosynthesis of staphyloxanthin, an orange pigment present in most staphylococci strains.</text>
</comment>
<dbReference type="GO" id="GO:0016757">
    <property type="term" value="F:glycosyltransferase activity"/>
    <property type="evidence" value="ECO:0007669"/>
    <property type="project" value="UniProtKB-KW"/>
</dbReference>
<dbReference type="EMBL" id="SLWS01000003">
    <property type="protein sequence ID" value="TCO60533.1"/>
    <property type="molecule type" value="Genomic_DNA"/>
</dbReference>
<comment type="caution">
    <text evidence="11">The sequence shown here is derived from an EMBL/GenBank/DDBJ whole genome shotgun (WGS) entry which is preliminary data.</text>
</comment>
<evidence type="ECO:0000313" key="12">
    <source>
        <dbReference type="Proteomes" id="UP000295680"/>
    </source>
</evidence>
<keyword evidence="4 11" id="KW-0808">Transferase</keyword>
<dbReference type="InterPro" id="IPR029044">
    <property type="entry name" value="Nucleotide-diphossugar_trans"/>
</dbReference>
<keyword evidence="5" id="KW-0472">Membrane</keyword>
<evidence type="ECO:0000256" key="8">
    <source>
        <dbReference type="ARBA" id="ARBA00038120"/>
    </source>
</evidence>
<gene>
    <name evidence="11" type="ORF">EV192_103108</name>
</gene>
<reference evidence="11 12" key="1">
    <citation type="submission" date="2019-03" db="EMBL/GenBank/DDBJ databases">
        <title>Genomic Encyclopedia of Type Strains, Phase IV (KMG-IV): sequencing the most valuable type-strain genomes for metagenomic binning, comparative biology and taxonomic classification.</title>
        <authorList>
            <person name="Goeker M."/>
        </authorList>
    </citation>
    <scope>NUCLEOTIDE SEQUENCE [LARGE SCALE GENOMIC DNA]</scope>
    <source>
        <strain evidence="11 12">DSM 45934</strain>
    </source>
</reference>
<evidence type="ECO:0000259" key="10">
    <source>
        <dbReference type="Pfam" id="PF00535"/>
    </source>
</evidence>
<dbReference type="Gene3D" id="3.90.550.10">
    <property type="entry name" value="Spore Coat Polysaccharide Biosynthesis Protein SpsA, Chain A"/>
    <property type="match status" value="1"/>
</dbReference>
<dbReference type="CDD" id="cd00761">
    <property type="entry name" value="Glyco_tranf_GTA_type"/>
    <property type="match status" value="1"/>
</dbReference>
<dbReference type="OrthoDB" id="9802632at2"/>
<evidence type="ECO:0000256" key="6">
    <source>
        <dbReference type="ARBA" id="ARBA00037281"/>
    </source>
</evidence>
<comment type="pathway">
    <text evidence="7">Carotenoid biosynthesis; staphyloxanthin biosynthesis; staphyloxanthin from farnesyl diphosphate: step 4/5.</text>
</comment>
<evidence type="ECO:0000256" key="2">
    <source>
        <dbReference type="ARBA" id="ARBA00022475"/>
    </source>
</evidence>
<comment type="similarity">
    <text evidence="8">Belongs to the glycosyltransferase 2 family. CrtQ subfamily.</text>
</comment>
<feature type="domain" description="Glycosyltransferase 2-like" evidence="10">
    <location>
        <begin position="5"/>
        <end position="136"/>
    </location>
</feature>
<dbReference type="RefSeq" id="WP_132115592.1">
    <property type="nucleotide sequence ID" value="NZ_SLWS01000003.1"/>
</dbReference>
<keyword evidence="3" id="KW-0328">Glycosyltransferase</keyword>
<keyword evidence="12" id="KW-1185">Reference proteome</keyword>
<evidence type="ECO:0000313" key="11">
    <source>
        <dbReference type="EMBL" id="TCO60533.1"/>
    </source>
</evidence>